<dbReference type="PROSITE" id="PS50985">
    <property type="entry name" value="GRAS"/>
    <property type="match status" value="1"/>
</dbReference>
<dbReference type="AlphaFoldDB" id="A0AAF1B942"/>
<name>A0AAF1B942_DAUCS</name>
<dbReference type="KEGG" id="dcr:108199371"/>
<dbReference type="Pfam" id="PF03514">
    <property type="entry name" value="GRAS"/>
    <property type="match status" value="1"/>
</dbReference>
<dbReference type="PANTHER" id="PTHR31636">
    <property type="entry name" value="OSJNBA0084A10.13 PROTEIN-RELATED"/>
    <property type="match status" value="1"/>
</dbReference>
<keyword evidence="1" id="KW-0805">Transcription regulation</keyword>
<gene>
    <name evidence="4" type="ORF">DCAR_0830416</name>
</gene>
<comment type="caution">
    <text evidence="3">Lacks conserved residue(s) required for the propagation of feature annotation.</text>
</comment>
<evidence type="ECO:0000256" key="1">
    <source>
        <dbReference type="ARBA" id="ARBA00023015"/>
    </source>
</evidence>
<feature type="region of interest" description="SAW" evidence="3">
    <location>
        <begin position="466"/>
        <end position="539"/>
    </location>
</feature>
<keyword evidence="2" id="KW-0804">Transcription</keyword>
<evidence type="ECO:0000256" key="2">
    <source>
        <dbReference type="ARBA" id="ARBA00023163"/>
    </source>
</evidence>
<reference evidence="4" key="2">
    <citation type="submission" date="2022-03" db="EMBL/GenBank/DDBJ databases">
        <title>Draft title - Genomic analysis of global carrot germplasm unveils the trajectory of domestication and the origin of high carotenoid orange carrot.</title>
        <authorList>
            <person name="Iorizzo M."/>
            <person name="Ellison S."/>
            <person name="Senalik D."/>
            <person name="Macko-Podgorni A."/>
            <person name="Grzebelus D."/>
            <person name="Bostan H."/>
            <person name="Rolling W."/>
            <person name="Curaba J."/>
            <person name="Simon P."/>
        </authorList>
    </citation>
    <scope>NUCLEOTIDE SEQUENCE</scope>
    <source>
        <tissue evidence="4">Leaf</tissue>
    </source>
</reference>
<sequence>MMQSQLSLPSWEPYNTMNLTLDQTMQICINNHQFSPLITNSEGSLTNSDSYFPGFLSEELADYSFIDDQMQDILPRENIAMESFEAISSYEIETMCGLLDGSDGKENILSQLPGEEQDFWSPDLSSMEQKDLWSPESDLLIESYIGTECLQSENQSLILPSDDMEIDTQSSLCLLLKAYGEAVDEGQSQLAEVIVKRINEKVSPVGETLERVAFSLFQSMENQGSYIKQEAIKNLEAAFKAFYEIFPYGRFSHFAANSAILEAMPDNAEMIHIIDFDMGAGIQWPSLIEAISGQNKALKLTSIKVEHDFASNPAIWKFEEAKSRLYEYAGSFDLNLIVEEITMVDLMRNVENLRSLNRREWLAFNCITNLPHMGSRRSRRDVLKFITVAQTVLANSATYKGMLTLGLGEDVNVMKSFPKFSSYFSENLRHFHALYESMECSFPAYFAEGRLAMESLFLAPYVSSPSCFQRWEEEIQNGPVSKAITGLQGLKVSQQNLLEAKEMAKEGETSYAIKTEGLNENEMILEWKGSPLVRVSTWM</sequence>
<feature type="region of interest" description="Leucine repeat II (LRII)" evidence="3">
    <location>
        <begin position="320"/>
        <end position="352"/>
    </location>
</feature>
<dbReference type="EMBL" id="CP093350">
    <property type="protein sequence ID" value="WOH10939.1"/>
    <property type="molecule type" value="Genomic_DNA"/>
</dbReference>
<accession>A0AAF1B942</accession>
<evidence type="ECO:0000313" key="5">
    <source>
        <dbReference type="Proteomes" id="UP000077755"/>
    </source>
</evidence>
<evidence type="ECO:0000313" key="4">
    <source>
        <dbReference type="EMBL" id="WOH10939.1"/>
    </source>
</evidence>
<feature type="short sequence motif" description="VHIID" evidence="3">
    <location>
        <begin position="271"/>
        <end position="275"/>
    </location>
</feature>
<proteinExistence type="inferred from homology"/>
<dbReference type="Proteomes" id="UP000077755">
    <property type="component" value="Chromosome 8"/>
</dbReference>
<protein>
    <submittedName>
        <fullName evidence="4">Uncharacterized protein</fullName>
    </submittedName>
</protein>
<comment type="similarity">
    <text evidence="3">Belongs to the GRAS family.</text>
</comment>
<dbReference type="InterPro" id="IPR005202">
    <property type="entry name" value="TF_GRAS"/>
</dbReference>
<organism evidence="4 5">
    <name type="scientific">Daucus carota subsp. sativus</name>
    <name type="common">Carrot</name>
    <dbReference type="NCBI Taxonomy" id="79200"/>
    <lineage>
        <taxon>Eukaryota</taxon>
        <taxon>Viridiplantae</taxon>
        <taxon>Streptophyta</taxon>
        <taxon>Embryophyta</taxon>
        <taxon>Tracheophyta</taxon>
        <taxon>Spermatophyta</taxon>
        <taxon>Magnoliopsida</taxon>
        <taxon>eudicotyledons</taxon>
        <taxon>Gunneridae</taxon>
        <taxon>Pentapetalae</taxon>
        <taxon>asterids</taxon>
        <taxon>campanulids</taxon>
        <taxon>Apiales</taxon>
        <taxon>Apiaceae</taxon>
        <taxon>Apioideae</taxon>
        <taxon>Scandiceae</taxon>
        <taxon>Daucinae</taxon>
        <taxon>Daucus</taxon>
        <taxon>Daucus sect. Daucus</taxon>
    </lineage>
</organism>
<keyword evidence="5" id="KW-1185">Reference proteome</keyword>
<reference evidence="4" key="1">
    <citation type="journal article" date="2016" name="Nat. Genet.">
        <title>A high-quality carrot genome assembly provides new insights into carotenoid accumulation and asterid genome evolution.</title>
        <authorList>
            <person name="Iorizzo M."/>
            <person name="Ellison S."/>
            <person name="Senalik D."/>
            <person name="Zeng P."/>
            <person name="Satapoomin P."/>
            <person name="Huang J."/>
            <person name="Bowman M."/>
            <person name="Iovene M."/>
            <person name="Sanseverino W."/>
            <person name="Cavagnaro P."/>
            <person name="Yildiz M."/>
            <person name="Macko-Podgorni A."/>
            <person name="Moranska E."/>
            <person name="Grzebelus E."/>
            <person name="Grzebelus D."/>
            <person name="Ashrafi H."/>
            <person name="Zheng Z."/>
            <person name="Cheng S."/>
            <person name="Spooner D."/>
            <person name="Van Deynze A."/>
            <person name="Simon P."/>
        </authorList>
    </citation>
    <scope>NUCLEOTIDE SEQUENCE</scope>
    <source>
        <tissue evidence="4">Leaf</tissue>
    </source>
</reference>
<evidence type="ECO:0000256" key="3">
    <source>
        <dbReference type="PROSITE-ProRule" id="PRU01191"/>
    </source>
</evidence>